<dbReference type="InterPro" id="IPR037066">
    <property type="entry name" value="Plug_dom_sf"/>
</dbReference>
<evidence type="ECO:0000256" key="5">
    <source>
        <dbReference type="ARBA" id="ARBA00023077"/>
    </source>
</evidence>
<keyword evidence="3 8" id="KW-1134">Transmembrane beta strand</keyword>
<dbReference type="NCBIfam" id="TIGR01782">
    <property type="entry name" value="TonB-Xanth-Caul"/>
    <property type="match status" value="1"/>
</dbReference>
<evidence type="ECO:0000256" key="4">
    <source>
        <dbReference type="ARBA" id="ARBA00022692"/>
    </source>
</evidence>
<keyword evidence="7 8" id="KW-0998">Cell outer membrane</keyword>
<dbReference type="Pfam" id="PF07715">
    <property type="entry name" value="Plug"/>
    <property type="match status" value="1"/>
</dbReference>
<evidence type="ECO:0000313" key="13">
    <source>
        <dbReference type="EMBL" id="MER2491061.1"/>
    </source>
</evidence>
<feature type="domain" description="TonB-dependent receptor-like beta-barrel" evidence="11">
    <location>
        <begin position="453"/>
        <end position="871"/>
    </location>
</feature>
<comment type="subcellular location">
    <subcellularLocation>
        <location evidence="1 8">Cell outer membrane</location>
        <topology evidence="1 8">Multi-pass membrane protein</topology>
    </subcellularLocation>
</comment>
<name>A0ABV1RDQ7_9ALTE</name>
<reference evidence="13 14" key="1">
    <citation type="submission" date="2024-06" db="EMBL/GenBank/DDBJ databases">
        <authorList>
            <person name="Chen R.Y."/>
        </authorList>
    </citation>
    <scope>NUCLEOTIDE SEQUENCE [LARGE SCALE GENOMIC DNA]</scope>
    <source>
        <strain evidence="13 14">D2</strain>
    </source>
</reference>
<organism evidence="13 14">
    <name type="scientific">Catenovulum sediminis</name>
    <dbReference type="NCBI Taxonomy" id="1740262"/>
    <lineage>
        <taxon>Bacteria</taxon>
        <taxon>Pseudomonadati</taxon>
        <taxon>Pseudomonadota</taxon>
        <taxon>Gammaproteobacteria</taxon>
        <taxon>Alteromonadales</taxon>
        <taxon>Alteromonadaceae</taxon>
        <taxon>Catenovulum</taxon>
    </lineage>
</organism>
<dbReference type="EMBL" id="JBELOE010000080">
    <property type="protein sequence ID" value="MER2491061.1"/>
    <property type="molecule type" value="Genomic_DNA"/>
</dbReference>
<dbReference type="InterPro" id="IPR000531">
    <property type="entry name" value="Beta-barrel_TonB"/>
</dbReference>
<dbReference type="CDD" id="cd01347">
    <property type="entry name" value="ligand_gated_channel"/>
    <property type="match status" value="1"/>
</dbReference>
<dbReference type="Proteomes" id="UP001467690">
    <property type="component" value="Unassembled WGS sequence"/>
</dbReference>
<proteinExistence type="inferred from homology"/>
<sequence>MLNIQLKKTSIAVSAVLFASLTQPVYAEETESAVQDDEVEVIAVKGIRASTRANLNAKRFSDTIVDAITAEDIGKFPDKNVAESLQRIAGVSITRDFGEGEKVSIRGTAPQLNQTLVNGQNIASTKWWSLEPSSRSFNYSLLPSELVSALEVYKSPEAKIDEGAIGGTVILRTRKPLDLDANSLYGSAGVRYNDKTESSDPQVSGLYSWKNEQETFGILASLVYQGREQRRDGLEAFGWFDATRADTASSIGKSVPGWDYDIHTGKTASWNWGMGSAYFNQERDRVALNLTTQFRPTEDLDLTLNIINSDLKQTNTNYNYISAHGWAAYMPCTPWNSESDYDLCARIEDYSITDPNGVAALTDYTIGANGYGDYQTNQMQESFSRVATLKTRVIDLDAEYHADTFKLHGQIGYTEADGGYDREDMVNFGHESGSKISISDNGVIDFSFPEELNGKPTDSYDGFDFRAYRWNTRPENDKEFYAQADVTYELDGDVFSSVEAGLKYRDKEHSQTGVTTEGQDYSALLATNPGEFDAGLSPELHESVATENTLTQYALYDLAKIRAAADKVVNPSKATLDKGNVYELTEEITAAYVQANINMGDLRGNVGLRLVNTDVTSSAYELTSGDWFTEESSYSNVLPSLNLSYSITDSFITRFAASKTMSRANYADLVATRTLNPNLSGSGGNPGLDPYDATNIDLSFEWYFSDEGLLSAALFHKKIGSFIFNTTGEATINYDCNQDGTVGADETCIFAMTRPENGANATNKGVELSFQMPIGHNFGVIANYTYSDATGENAEGTEIPLAGNSKNTINLTGYFENELFSARIAYNDRSEYLTGFTFGGANTADSYSQVDASVSYNISDNWSVTLEGQNLTNSEIFHYQNEKFRPIGLYTFGRSFYLSTSFNF</sequence>
<evidence type="ECO:0000259" key="11">
    <source>
        <dbReference type="Pfam" id="PF00593"/>
    </source>
</evidence>
<evidence type="ECO:0000256" key="7">
    <source>
        <dbReference type="ARBA" id="ARBA00023237"/>
    </source>
</evidence>
<dbReference type="PROSITE" id="PS52016">
    <property type="entry name" value="TONB_DEPENDENT_REC_3"/>
    <property type="match status" value="1"/>
</dbReference>
<dbReference type="Gene3D" id="2.40.170.20">
    <property type="entry name" value="TonB-dependent receptor, beta-barrel domain"/>
    <property type="match status" value="1"/>
</dbReference>
<keyword evidence="10" id="KW-0732">Signal</keyword>
<evidence type="ECO:0000256" key="6">
    <source>
        <dbReference type="ARBA" id="ARBA00023136"/>
    </source>
</evidence>
<keyword evidence="5 9" id="KW-0798">TonB box</keyword>
<dbReference type="Pfam" id="PF00593">
    <property type="entry name" value="TonB_dep_Rec_b-barrel"/>
    <property type="match status" value="1"/>
</dbReference>
<feature type="chain" id="PRO_5046986370" evidence="10">
    <location>
        <begin position="28"/>
        <end position="904"/>
    </location>
</feature>
<dbReference type="PANTHER" id="PTHR40980">
    <property type="entry name" value="PLUG DOMAIN-CONTAINING PROTEIN"/>
    <property type="match status" value="1"/>
</dbReference>
<evidence type="ECO:0000259" key="12">
    <source>
        <dbReference type="Pfam" id="PF07715"/>
    </source>
</evidence>
<evidence type="ECO:0000256" key="8">
    <source>
        <dbReference type="PROSITE-ProRule" id="PRU01360"/>
    </source>
</evidence>
<keyword evidence="6 8" id="KW-0472">Membrane</keyword>
<dbReference type="Gene3D" id="2.170.130.10">
    <property type="entry name" value="TonB-dependent receptor, plug domain"/>
    <property type="match status" value="1"/>
</dbReference>
<gene>
    <name evidence="13" type="ORF">ABS311_04115</name>
</gene>
<feature type="domain" description="TonB-dependent receptor plug" evidence="12">
    <location>
        <begin position="61"/>
        <end position="168"/>
    </location>
</feature>
<evidence type="ECO:0000256" key="9">
    <source>
        <dbReference type="RuleBase" id="RU003357"/>
    </source>
</evidence>
<evidence type="ECO:0000256" key="2">
    <source>
        <dbReference type="ARBA" id="ARBA00022448"/>
    </source>
</evidence>
<dbReference type="InterPro" id="IPR010104">
    <property type="entry name" value="TonB_rcpt_bac"/>
</dbReference>
<keyword evidence="14" id="KW-1185">Reference proteome</keyword>
<dbReference type="InterPro" id="IPR036942">
    <property type="entry name" value="Beta-barrel_TonB_sf"/>
</dbReference>
<dbReference type="SUPFAM" id="SSF56935">
    <property type="entry name" value="Porins"/>
    <property type="match status" value="1"/>
</dbReference>
<dbReference type="PANTHER" id="PTHR40980:SF3">
    <property type="entry name" value="TONB-DEPENDENT RECEPTOR-LIKE BETA-BARREL DOMAIN-CONTAINING PROTEIN"/>
    <property type="match status" value="1"/>
</dbReference>
<keyword evidence="2 8" id="KW-0813">Transport</keyword>
<feature type="signal peptide" evidence="10">
    <location>
        <begin position="1"/>
        <end position="27"/>
    </location>
</feature>
<comment type="similarity">
    <text evidence="8 9">Belongs to the TonB-dependent receptor family.</text>
</comment>
<protein>
    <submittedName>
        <fullName evidence="13">TonB-dependent receptor</fullName>
    </submittedName>
</protein>
<keyword evidence="13" id="KW-0675">Receptor</keyword>
<evidence type="ECO:0000313" key="14">
    <source>
        <dbReference type="Proteomes" id="UP001467690"/>
    </source>
</evidence>
<dbReference type="InterPro" id="IPR039426">
    <property type="entry name" value="TonB-dep_rcpt-like"/>
</dbReference>
<evidence type="ECO:0000256" key="1">
    <source>
        <dbReference type="ARBA" id="ARBA00004571"/>
    </source>
</evidence>
<dbReference type="InterPro" id="IPR012910">
    <property type="entry name" value="Plug_dom"/>
</dbReference>
<accession>A0ABV1RDQ7</accession>
<evidence type="ECO:0000256" key="3">
    <source>
        <dbReference type="ARBA" id="ARBA00022452"/>
    </source>
</evidence>
<evidence type="ECO:0000256" key="10">
    <source>
        <dbReference type="SAM" id="SignalP"/>
    </source>
</evidence>
<dbReference type="RefSeq" id="WP_350400793.1">
    <property type="nucleotide sequence ID" value="NZ_JBELOE010000080.1"/>
</dbReference>
<keyword evidence="4 8" id="KW-0812">Transmembrane</keyword>
<comment type="caution">
    <text evidence="13">The sequence shown here is derived from an EMBL/GenBank/DDBJ whole genome shotgun (WGS) entry which is preliminary data.</text>
</comment>